<evidence type="ECO:0000313" key="13">
    <source>
        <dbReference type="Proteomes" id="UP000254720"/>
    </source>
</evidence>
<dbReference type="InterPro" id="IPR050681">
    <property type="entry name" value="CDF/SLC30A"/>
</dbReference>
<feature type="domain" description="Cation efflux protein transmembrane" evidence="10">
    <location>
        <begin position="30"/>
        <end position="219"/>
    </location>
</feature>
<dbReference type="Proteomes" id="UP000254720">
    <property type="component" value="Unassembled WGS sequence"/>
</dbReference>
<dbReference type="AlphaFoldDB" id="A0A370GWB1"/>
<evidence type="ECO:0000256" key="8">
    <source>
        <dbReference type="ARBA" id="ARBA00023136"/>
    </source>
</evidence>
<evidence type="ECO:0000256" key="5">
    <source>
        <dbReference type="ARBA" id="ARBA00022906"/>
    </source>
</evidence>
<keyword evidence="5" id="KW-0862">Zinc</keyword>
<keyword evidence="6 9" id="KW-1133">Transmembrane helix</keyword>
<evidence type="ECO:0000256" key="7">
    <source>
        <dbReference type="ARBA" id="ARBA00023065"/>
    </source>
</evidence>
<dbReference type="PANTHER" id="PTHR11562">
    <property type="entry name" value="CATION EFFLUX PROTEIN/ ZINC TRANSPORTER"/>
    <property type="match status" value="1"/>
</dbReference>
<feature type="transmembrane region" description="Helical" evidence="9">
    <location>
        <begin position="189"/>
        <end position="211"/>
    </location>
</feature>
<accession>A0A370GWB1</accession>
<dbReference type="EMBL" id="QQAX01000004">
    <property type="protein sequence ID" value="RDI46884.1"/>
    <property type="molecule type" value="Genomic_DNA"/>
</dbReference>
<feature type="transmembrane region" description="Helical" evidence="9">
    <location>
        <begin position="27"/>
        <end position="45"/>
    </location>
</feature>
<name>A0A370GWB1_9COXI</name>
<evidence type="ECO:0000313" key="12">
    <source>
        <dbReference type="EMBL" id="RDI46884.1"/>
    </source>
</evidence>
<feature type="transmembrane region" description="Helical" evidence="9">
    <location>
        <begin position="130"/>
        <end position="150"/>
    </location>
</feature>
<gene>
    <name evidence="12" type="ORF">C8D86_1046</name>
</gene>
<dbReference type="Pfam" id="PF16916">
    <property type="entry name" value="ZT_dimer"/>
    <property type="match status" value="1"/>
</dbReference>
<dbReference type="Pfam" id="PF01545">
    <property type="entry name" value="Cation_efflux"/>
    <property type="match status" value="1"/>
</dbReference>
<feature type="transmembrane region" description="Helical" evidence="9">
    <location>
        <begin position="94"/>
        <end position="114"/>
    </location>
</feature>
<dbReference type="NCBIfam" id="TIGR01297">
    <property type="entry name" value="CDF"/>
    <property type="match status" value="1"/>
</dbReference>
<feature type="transmembrane region" description="Helical" evidence="9">
    <location>
        <begin position="65"/>
        <end position="82"/>
    </location>
</feature>
<protein>
    <submittedName>
        <fullName evidence="12">Cobalt-zinc-cadmium efflux system protein</fullName>
    </submittedName>
</protein>
<comment type="caution">
    <text evidence="12">The sequence shown here is derived from an EMBL/GenBank/DDBJ whole genome shotgun (WGS) entry which is preliminary data.</text>
</comment>
<proteinExistence type="inferred from homology"/>
<dbReference type="InterPro" id="IPR058533">
    <property type="entry name" value="Cation_efflux_TM"/>
</dbReference>
<comment type="similarity">
    <text evidence="2">Belongs to the cation diffusion facilitator (CDF) transporter (TC 2.A.4) family. SLC30A subfamily.</text>
</comment>
<keyword evidence="4 9" id="KW-0812">Transmembrane</keyword>
<evidence type="ECO:0000256" key="9">
    <source>
        <dbReference type="SAM" id="Phobius"/>
    </source>
</evidence>
<evidence type="ECO:0000256" key="2">
    <source>
        <dbReference type="ARBA" id="ARBA00008873"/>
    </source>
</evidence>
<dbReference type="GO" id="GO:0005886">
    <property type="term" value="C:plasma membrane"/>
    <property type="evidence" value="ECO:0007669"/>
    <property type="project" value="TreeGrafter"/>
</dbReference>
<feature type="domain" description="Cation efflux protein cytoplasmic" evidence="11">
    <location>
        <begin position="225"/>
        <end position="297"/>
    </location>
</feature>
<evidence type="ECO:0000256" key="6">
    <source>
        <dbReference type="ARBA" id="ARBA00022989"/>
    </source>
</evidence>
<sequence length="310" mass="34019">MGIHSHSHQGNTGHHHTHEAPHSLNKAFAIAIAITSAYILAEVIYAFMANSMSLLADAVHNLGDVLGLVLAWIANWLLSIPARKRYSYGFKRTTIIAALANAFILVATSALIAYESVFKLIYLTDVNEDIVIVIGIIGVFVNAGCSLLFMRGARDDINIKGAFLHLVADALILVGVVIGAVLIKYTGILWIDPVLGLIIVGIVLWGTWGLLRDSVSLILDAIPHYIDYAGVKDYLNHLPGVKAVHDFHIWGLSTKEVALTAHLVMPEKPLTDADYKKINHELHDKFRVNHVTLQVESGSDDDPCLRREKC</sequence>
<keyword evidence="7" id="KW-0406">Ion transport</keyword>
<comment type="subcellular location">
    <subcellularLocation>
        <location evidence="1">Membrane</location>
        <topology evidence="1">Multi-pass membrane protein</topology>
    </subcellularLocation>
</comment>
<evidence type="ECO:0000256" key="1">
    <source>
        <dbReference type="ARBA" id="ARBA00004141"/>
    </source>
</evidence>
<keyword evidence="3" id="KW-0813">Transport</keyword>
<keyword evidence="8 9" id="KW-0472">Membrane</keyword>
<dbReference type="OrthoDB" id="9809646at2"/>
<evidence type="ECO:0000256" key="3">
    <source>
        <dbReference type="ARBA" id="ARBA00022448"/>
    </source>
</evidence>
<dbReference type="SUPFAM" id="SSF161111">
    <property type="entry name" value="Cation efflux protein transmembrane domain-like"/>
    <property type="match status" value="1"/>
</dbReference>
<dbReference type="GO" id="GO:0005385">
    <property type="term" value="F:zinc ion transmembrane transporter activity"/>
    <property type="evidence" value="ECO:0007669"/>
    <property type="project" value="TreeGrafter"/>
</dbReference>
<dbReference type="InterPro" id="IPR002524">
    <property type="entry name" value="Cation_efflux"/>
</dbReference>
<organism evidence="12 13">
    <name type="scientific">Aquicella lusitana</name>
    <dbReference type="NCBI Taxonomy" id="254246"/>
    <lineage>
        <taxon>Bacteria</taxon>
        <taxon>Pseudomonadati</taxon>
        <taxon>Pseudomonadota</taxon>
        <taxon>Gammaproteobacteria</taxon>
        <taxon>Legionellales</taxon>
        <taxon>Coxiellaceae</taxon>
        <taxon>Aquicella</taxon>
    </lineage>
</organism>
<dbReference type="RefSeq" id="WP_114833657.1">
    <property type="nucleotide sequence ID" value="NZ_LR699114.1"/>
</dbReference>
<dbReference type="Gene3D" id="1.20.1510.10">
    <property type="entry name" value="Cation efflux protein transmembrane domain"/>
    <property type="match status" value="1"/>
</dbReference>
<dbReference type="PANTHER" id="PTHR11562:SF17">
    <property type="entry name" value="RE54080P-RELATED"/>
    <property type="match status" value="1"/>
</dbReference>
<feature type="transmembrane region" description="Helical" evidence="9">
    <location>
        <begin position="162"/>
        <end position="183"/>
    </location>
</feature>
<keyword evidence="5" id="KW-0864">Zinc transport</keyword>
<dbReference type="SUPFAM" id="SSF160240">
    <property type="entry name" value="Cation efflux protein cytoplasmic domain-like"/>
    <property type="match status" value="1"/>
</dbReference>
<evidence type="ECO:0000259" key="10">
    <source>
        <dbReference type="Pfam" id="PF01545"/>
    </source>
</evidence>
<dbReference type="InterPro" id="IPR036837">
    <property type="entry name" value="Cation_efflux_CTD_sf"/>
</dbReference>
<dbReference type="InterPro" id="IPR027469">
    <property type="entry name" value="Cation_efflux_TMD_sf"/>
</dbReference>
<keyword evidence="13" id="KW-1185">Reference proteome</keyword>
<dbReference type="InterPro" id="IPR027470">
    <property type="entry name" value="Cation_efflux_CTD"/>
</dbReference>
<evidence type="ECO:0000256" key="4">
    <source>
        <dbReference type="ARBA" id="ARBA00022692"/>
    </source>
</evidence>
<evidence type="ECO:0000259" key="11">
    <source>
        <dbReference type="Pfam" id="PF16916"/>
    </source>
</evidence>
<reference evidence="12 13" key="1">
    <citation type="submission" date="2018-07" db="EMBL/GenBank/DDBJ databases">
        <title>Genomic Encyclopedia of Type Strains, Phase IV (KMG-IV): sequencing the most valuable type-strain genomes for metagenomic binning, comparative biology and taxonomic classification.</title>
        <authorList>
            <person name="Goeker M."/>
        </authorList>
    </citation>
    <scope>NUCLEOTIDE SEQUENCE [LARGE SCALE GENOMIC DNA]</scope>
    <source>
        <strain evidence="12 13">DSM 16500</strain>
    </source>
</reference>